<organism evidence="2 3">
    <name type="scientific">Alistipes onderdonkii</name>
    <dbReference type="NCBI Taxonomy" id="328813"/>
    <lineage>
        <taxon>Bacteria</taxon>
        <taxon>Pseudomonadati</taxon>
        <taxon>Bacteroidota</taxon>
        <taxon>Bacteroidia</taxon>
        <taxon>Bacteroidales</taxon>
        <taxon>Rikenellaceae</taxon>
        <taxon>Alistipes</taxon>
    </lineage>
</organism>
<gene>
    <name evidence="2" type="ORF">NE651_05240</name>
</gene>
<evidence type="ECO:0000256" key="1">
    <source>
        <dbReference type="SAM" id="MobiDB-lite"/>
    </source>
</evidence>
<evidence type="ECO:0000313" key="2">
    <source>
        <dbReference type="EMBL" id="MCQ5082292.1"/>
    </source>
</evidence>
<dbReference type="Proteomes" id="UP001205035">
    <property type="component" value="Unassembled WGS sequence"/>
</dbReference>
<protein>
    <submittedName>
        <fullName evidence="2">Uncharacterized protein</fullName>
    </submittedName>
</protein>
<evidence type="ECO:0000313" key="3">
    <source>
        <dbReference type="Proteomes" id="UP001205035"/>
    </source>
</evidence>
<dbReference type="EMBL" id="JANGBQ010000005">
    <property type="protein sequence ID" value="MCQ5082292.1"/>
    <property type="molecule type" value="Genomic_DNA"/>
</dbReference>
<name>A0AAJ1FDH8_9BACT</name>
<dbReference type="RefSeq" id="WP_022333826.1">
    <property type="nucleotide sequence ID" value="NZ_DAWDUM010000007.1"/>
</dbReference>
<dbReference type="AlphaFoldDB" id="A0AAJ1FDH8"/>
<feature type="region of interest" description="Disordered" evidence="1">
    <location>
        <begin position="137"/>
        <end position="175"/>
    </location>
</feature>
<accession>A0AAJ1FDH8</accession>
<sequence length="175" mass="19741">MFSDKIVCAIRVMNLLAYSPPGQRSARGIDAGFLKELLGVEYSLYKSVINTLIIGNICYTTARMVYLGKGVERVTVYDLMYLFHKGLPMGAATEIDWNKGDYLHDRHYARLRHLETEIEEELRQRLKSMHVLALLHPEAENTSGEETGRRPADSPGETIRDQIPAHADSPLPEPS</sequence>
<proteinExistence type="predicted"/>
<reference evidence="2" key="1">
    <citation type="submission" date="2022-06" db="EMBL/GenBank/DDBJ databases">
        <title>Isolation of gut microbiota from human fecal samples.</title>
        <authorList>
            <person name="Pamer E.G."/>
            <person name="Barat B."/>
            <person name="Waligurski E."/>
            <person name="Medina S."/>
            <person name="Paddock L."/>
            <person name="Mostad J."/>
        </authorList>
    </citation>
    <scope>NUCLEOTIDE SEQUENCE</scope>
    <source>
        <strain evidence="2">DFI.6.22</strain>
    </source>
</reference>
<comment type="caution">
    <text evidence="2">The sequence shown here is derived from an EMBL/GenBank/DDBJ whole genome shotgun (WGS) entry which is preliminary data.</text>
</comment>